<dbReference type="RefSeq" id="WP_099874093.1">
    <property type="nucleotide sequence ID" value="NZ_CP024608.1"/>
</dbReference>
<dbReference type="Proteomes" id="UP000229897">
    <property type="component" value="Chromosome"/>
</dbReference>
<evidence type="ECO:0000256" key="1">
    <source>
        <dbReference type="ARBA" id="ARBA00023015"/>
    </source>
</evidence>
<dbReference type="PANTHER" id="PTHR43130">
    <property type="entry name" value="ARAC-FAMILY TRANSCRIPTIONAL REGULATOR"/>
    <property type="match status" value="1"/>
</dbReference>
<dbReference type="SUPFAM" id="SSF52317">
    <property type="entry name" value="Class I glutamine amidotransferase-like"/>
    <property type="match status" value="1"/>
</dbReference>
<proteinExistence type="predicted"/>
<dbReference type="Gene3D" id="3.40.50.880">
    <property type="match status" value="1"/>
</dbReference>
<dbReference type="SMART" id="SM00342">
    <property type="entry name" value="HTH_ARAC"/>
    <property type="match status" value="1"/>
</dbReference>
<dbReference type="AlphaFoldDB" id="A0A2D2DGJ8"/>
<dbReference type="InterPro" id="IPR018062">
    <property type="entry name" value="HTH_AraC-typ_CS"/>
</dbReference>
<reference evidence="5" key="1">
    <citation type="submission" date="2017-10" db="EMBL/GenBank/DDBJ databases">
        <title>Massilia psychrophilum sp. nov., a novel purple-pigmented bacterium isolated from Tianshan glacier, Xinjiang Municipality, China.</title>
        <authorList>
            <person name="Wang H."/>
        </authorList>
    </citation>
    <scope>NUCLEOTIDE SEQUENCE [LARGE SCALE GENOMIC DNA]</scope>
    <source>
        <strain evidence="5">B2</strain>
    </source>
</reference>
<dbReference type="KEGG" id="mass:CR152_05915"/>
<keyword evidence="6" id="KW-1185">Reference proteome</keyword>
<sequence>MPASTTRRIVFLAYEDMNLLDLAGPLQAFATANRLGQVEGAPLLYETVIASVSGGSVMSSAGLAVDTRAVATLDGADIDTLIVAGGCKGEEFTVCPELVAWIGRHAASARRLCSVCTGAFVLAAAGQLNARRVATHWAWVDRLRQRHPEVRVDADALFIQDGALWTSAGVTAGIDMSLALIEADHGHQIAIQTARQLVMFIKRAGGQSQFSVPLATQARDDGNFASLHSWIASHIDEDLGVARLATMANMSLRTFVRVYTATVGRTPAKTVEAMRMEAACRALESSTLPLKAICTKIGYAEEQTLRRVFLRNFGVNPLQYRARFSERPGPARAT</sequence>
<dbReference type="OrthoDB" id="9794896at2"/>
<feature type="domain" description="HTH araC/xylS-type" evidence="4">
    <location>
        <begin position="225"/>
        <end position="323"/>
    </location>
</feature>
<keyword evidence="2" id="KW-0238">DNA-binding</keyword>
<accession>A0A2D2DGJ8</accession>
<keyword evidence="3" id="KW-0804">Transcription</keyword>
<dbReference type="Pfam" id="PF12833">
    <property type="entry name" value="HTH_18"/>
    <property type="match status" value="1"/>
</dbReference>
<protein>
    <submittedName>
        <fullName evidence="5">AraC family transcriptional regulator</fullName>
    </submittedName>
</protein>
<dbReference type="GO" id="GO:0043565">
    <property type="term" value="F:sequence-specific DNA binding"/>
    <property type="evidence" value="ECO:0007669"/>
    <property type="project" value="InterPro"/>
</dbReference>
<dbReference type="InterPro" id="IPR002818">
    <property type="entry name" value="DJ-1/PfpI"/>
</dbReference>
<dbReference type="Pfam" id="PF01965">
    <property type="entry name" value="DJ-1_PfpI"/>
    <property type="match status" value="1"/>
</dbReference>
<organism evidence="5 6">
    <name type="scientific">Massilia violaceinigra</name>
    <dbReference type="NCBI Taxonomy" id="2045208"/>
    <lineage>
        <taxon>Bacteria</taxon>
        <taxon>Pseudomonadati</taxon>
        <taxon>Pseudomonadota</taxon>
        <taxon>Betaproteobacteria</taxon>
        <taxon>Burkholderiales</taxon>
        <taxon>Oxalobacteraceae</taxon>
        <taxon>Telluria group</taxon>
        <taxon>Massilia</taxon>
    </lineage>
</organism>
<dbReference type="InterPro" id="IPR018060">
    <property type="entry name" value="HTH_AraC"/>
</dbReference>
<evidence type="ECO:0000259" key="4">
    <source>
        <dbReference type="PROSITE" id="PS01124"/>
    </source>
</evidence>
<dbReference type="PANTHER" id="PTHR43130:SF3">
    <property type="entry name" value="HTH-TYPE TRANSCRIPTIONAL REGULATOR RV1931C"/>
    <property type="match status" value="1"/>
</dbReference>
<dbReference type="GO" id="GO:0003700">
    <property type="term" value="F:DNA-binding transcription factor activity"/>
    <property type="evidence" value="ECO:0007669"/>
    <property type="project" value="InterPro"/>
</dbReference>
<keyword evidence="1" id="KW-0805">Transcription regulation</keyword>
<dbReference type="InterPro" id="IPR052158">
    <property type="entry name" value="INH-QAR"/>
</dbReference>
<evidence type="ECO:0000313" key="5">
    <source>
        <dbReference type="EMBL" id="ATQ74103.1"/>
    </source>
</evidence>
<dbReference type="CDD" id="cd03137">
    <property type="entry name" value="GATase1_AraC_1"/>
    <property type="match status" value="1"/>
</dbReference>
<dbReference type="EMBL" id="CP024608">
    <property type="protein sequence ID" value="ATQ74103.1"/>
    <property type="molecule type" value="Genomic_DNA"/>
</dbReference>
<dbReference type="Gene3D" id="1.10.10.60">
    <property type="entry name" value="Homeodomain-like"/>
    <property type="match status" value="1"/>
</dbReference>
<dbReference type="PROSITE" id="PS00041">
    <property type="entry name" value="HTH_ARAC_FAMILY_1"/>
    <property type="match status" value="1"/>
</dbReference>
<evidence type="ECO:0000256" key="3">
    <source>
        <dbReference type="ARBA" id="ARBA00023163"/>
    </source>
</evidence>
<dbReference type="SUPFAM" id="SSF46689">
    <property type="entry name" value="Homeodomain-like"/>
    <property type="match status" value="2"/>
</dbReference>
<name>A0A2D2DGJ8_9BURK</name>
<dbReference type="InterPro" id="IPR029062">
    <property type="entry name" value="Class_I_gatase-like"/>
</dbReference>
<evidence type="ECO:0000313" key="6">
    <source>
        <dbReference type="Proteomes" id="UP000229897"/>
    </source>
</evidence>
<dbReference type="InterPro" id="IPR009057">
    <property type="entry name" value="Homeodomain-like_sf"/>
</dbReference>
<evidence type="ECO:0000256" key="2">
    <source>
        <dbReference type="ARBA" id="ARBA00023125"/>
    </source>
</evidence>
<dbReference type="PROSITE" id="PS01124">
    <property type="entry name" value="HTH_ARAC_FAMILY_2"/>
    <property type="match status" value="1"/>
</dbReference>
<gene>
    <name evidence="5" type="ORF">CR152_05915</name>
</gene>